<sequence>MSPMLQSTEATSVSWPLATMAMLAITRCSSAASWSPLVSQIRPIRLLSAVSSSEAGSPCSLWMSRAI</sequence>
<evidence type="ECO:0000313" key="1">
    <source>
        <dbReference type="EMBL" id="JAD90635.1"/>
    </source>
</evidence>
<reference evidence="1" key="2">
    <citation type="journal article" date="2015" name="Data Brief">
        <title>Shoot transcriptome of the giant reed, Arundo donax.</title>
        <authorList>
            <person name="Barrero R.A."/>
            <person name="Guerrero F.D."/>
            <person name="Moolhuijzen P."/>
            <person name="Goolsby J.A."/>
            <person name="Tidwell J."/>
            <person name="Bellgard S.E."/>
            <person name="Bellgard M.I."/>
        </authorList>
    </citation>
    <scope>NUCLEOTIDE SEQUENCE</scope>
    <source>
        <tissue evidence="1">Shoot tissue taken approximately 20 cm above the soil surface</tissue>
    </source>
</reference>
<dbReference type="EMBL" id="GBRH01207260">
    <property type="protein sequence ID" value="JAD90635.1"/>
    <property type="molecule type" value="Transcribed_RNA"/>
</dbReference>
<organism evidence="1">
    <name type="scientific">Arundo donax</name>
    <name type="common">Giant reed</name>
    <name type="synonym">Donax arundinaceus</name>
    <dbReference type="NCBI Taxonomy" id="35708"/>
    <lineage>
        <taxon>Eukaryota</taxon>
        <taxon>Viridiplantae</taxon>
        <taxon>Streptophyta</taxon>
        <taxon>Embryophyta</taxon>
        <taxon>Tracheophyta</taxon>
        <taxon>Spermatophyta</taxon>
        <taxon>Magnoliopsida</taxon>
        <taxon>Liliopsida</taxon>
        <taxon>Poales</taxon>
        <taxon>Poaceae</taxon>
        <taxon>PACMAD clade</taxon>
        <taxon>Arundinoideae</taxon>
        <taxon>Arundineae</taxon>
        <taxon>Arundo</taxon>
    </lineage>
</organism>
<name>A0A0A9DYB2_ARUDO</name>
<proteinExistence type="predicted"/>
<protein>
    <submittedName>
        <fullName evidence="1">Uncharacterized protein</fullName>
    </submittedName>
</protein>
<dbReference type="AlphaFoldDB" id="A0A0A9DYB2"/>
<accession>A0A0A9DYB2</accession>
<reference evidence="1" key="1">
    <citation type="submission" date="2014-09" db="EMBL/GenBank/DDBJ databases">
        <authorList>
            <person name="Magalhaes I.L.F."/>
            <person name="Oliveira U."/>
            <person name="Santos F.R."/>
            <person name="Vidigal T.H.D.A."/>
            <person name="Brescovit A.D."/>
            <person name="Santos A.J."/>
        </authorList>
    </citation>
    <scope>NUCLEOTIDE SEQUENCE</scope>
    <source>
        <tissue evidence="1">Shoot tissue taken approximately 20 cm above the soil surface</tissue>
    </source>
</reference>